<gene>
    <name evidence="1" type="ORF">K8V47_00020</name>
</gene>
<dbReference type="PROSITE" id="PS00198">
    <property type="entry name" value="4FE4S_FER_1"/>
    <property type="match status" value="1"/>
</dbReference>
<reference evidence="1" key="1">
    <citation type="journal article" date="2021" name="PeerJ">
        <title>Extensive microbial diversity within the chicken gut microbiome revealed by metagenomics and culture.</title>
        <authorList>
            <person name="Gilroy R."/>
            <person name="Ravi A."/>
            <person name="Getino M."/>
            <person name="Pursley I."/>
            <person name="Horton D.L."/>
            <person name="Alikhan N.F."/>
            <person name="Baker D."/>
            <person name="Gharbi K."/>
            <person name="Hall N."/>
            <person name="Watson M."/>
            <person name="Adriaenssens E.M."/>
            <person name="Foster-Nyarko E."/>
            <person name="Jarju S."/>
            <person name="Secka A."/>
            <person name="Antonio M."/>
            <person name="Oren A."/>
            <person name="Chaudhuri R.R."/>
            <person name="La Ragione R."/>
            <person name="Hildebrand F."/>
            <person name="Pallen M.J."/>
        </authorList>
    </citation>
    <scope>NUCLEOTIDE SEQUENCE</scope>
    <source>
        <strain evidence="1">4100</strain>
    </source>
</reference>
<comment type="caution">
    <text evidence="1">The sequence shown here is derived from an EMBL/GenBank/DDBJ whole genome shotgun (WGS) entry which is preliminary data.</text>
</comment>
<evidence type="ECO:0000313" key="1">
    <source>
        <dbReference type="EMBL" id="HJE38140.1"/>
    </source>
</evidence>
<dbReference type="SUPFAM" id="SSF52218">
    <property type="entry name" value="Flavoproteins"/>
    <property type="match status" value="1"/>
</dbReference>
<dbReference type="EMBL" id="DYXT01000001">
    <property type="protein sequence ID" value="HJE38140.1"/>
    <property type="molecule type" value="Genomic_DNA"/>
</dbReference>
<evidence type="ECO:0000313" key="2">
    <source>
        <dbReference type="Proteomes" id="UP000711407"/>
    </source>
</evidence>
<organism evidence="1 2">
    <name type="scientific">Candidatus Amulumruptor caecigallinarius</name>
    <dbReference type="NCBI Taxonomy" id="2109911"/>
    <lineage>
        <taxon>Bacteria</taxon>
        <taxon>Pseudomonadati</taxon>
        <taxon>Bacteroidota</taxon>
        <taxon>Bacteroidia</taxon>
        <taxon>Bacteroidales</taxon>
        <taxon>Muribaculaceae</taxon>
        <taxon>Candidatus Amulumruptor</taxon>
    </lineage>
</organism>
<dbReference type="InterPro" id="IPR047964">
    <property type="entry name" value="EFR1-like"/>
</dbReference>
<dbReference type="NCBIfam" id="NF038196">
    <property type="entry name" value="ferrodoxin_EFR1"/>
    <property type="match status" value="1"/>
</dbReference>
<dbReference type="Pfam" id="PF13187">
    <property type="entry name" value="Fer4_9"/>
    <property type="match status" value="1"/>
</dbReference>
<dbReference type="AlphaFoldDB" id="A0A4Q0U991"/>
<name>A0A4Q0U991_9BACT</name>
<dbReference type="InterPro" id="IPR017900">
    <property type="entry name" value="4Fe4S_Fe_S_CS"/>
</dbReference>
<accession>A0A4Q0U991</accession>
<dbReference type="Proteomes" id="UP000711407">
    <property type="component" value="Unassembled WGS sequence"/>
</dbReference>
<protein>
    <submittedName>
        <fullName evidence="1">EFR1 family ferrodoxin</fullName>
    </submittedName>
</protein>
<dbReference type="PROSITE" id="PS51379">
    <property type="entry name" value="4FE4S_FER_2"/>
    <property type="match status" value="1"/>
</dbReference>
<dbReference type="InterPro" id="IPR029039">
    <property type="entry name" value="Flavoprotein-like_sf"/>
</dbReference>
<dbReference type="Gene3D" id="3.30.70.20">
    <property type="match status" value="1"/>
</dbReference>
<dbReference type="SUPFAM" id="SSF54862">
    <property type="entry name" value="4Fe-4S ferredoxins"/>
    <property type="match status" value="1"/>
</dbReference>
<sequence length="261" mass="29231">MIFCFSGNGNTRCIAGHLSQMLGHELIELRGKWLTDTGSCRIDIPHGEDVIWMFPVYSWGVPPAVRDFIRDIKLQADADTCHHMVVTMGDDSGLTDKMWRKLMAGRGWTSASAQGVIMPNTYTLMKGFDVDNPDVARHKLHQAMNALPSVADTIRSRKCVTSIHRGSFAWIKSRIIYPWFVKYAVTPHKFHAHDCIGCGRCVQVCPMDNITLNDSAPYSPTWGDRCAICLGCYNVCSRHAIEYSSATADKGQYHYIPDLAD</sequence>
<dbReference type="InterPro" id="IPR017896">
    <property type="entry name" value="4Fe4S_Fe-S-bd"/>
</dbReference>
<reference evidence="1" key="2">
    <citation type="submission" date="2021-09" db="EMBL/GenBank/DDBJ databases">
        <authorList>
            <person name="Gilroy R."/>
        </authorList>
    </citation>
    <scope>NUCLEOTIDE SEQUENCE</scope>
    <source>
        <strain evidence="1">4100</strain>
    </source>
</reference>
<proteinExistence type="predicted"/>